<evidence type="ECO:0000256" key="7">
    <source>
        <dbReference type="ARBA" id="ARBA00047899"/>
    </source>
</evidence>
<evidence type="ECO:0000256" key="5">
    <source>
        <dbReference type="ARBA" id="ARBA00022777"/>
    </source>
</evidence>
<feature type="non-terminal residue" evidence="11">
    <location>
        <position position="1"/>
    </location>
</feature>
<dbReference type="EMBL" id="CAJOBP010081286">
    <property type="protein sequence ID" value="CAF4915793.1"/>
    <property type="molecule type" value="Genomic_DNA"/>
</dbReference>
<dbReference type="Gene3D" id="1.10.510.10">
    <property type="entry name" value="Transferase(Phosphotransferase) domain 1"/>
    <property type="match status" value="1"/>
</dbReference>
<keyword evidence="3" id="KW-0808">Transferase</keyword>
<dbReference type="InterPro" id="IPR008271">
    <property type="entry name" value="Ser/Thr_kinase_AS"/>
</dbReference>
<keyword evidence="2" id="KW-0723">Serine/threonine-protein kinase</keyword>
<keyword evidence="4" id="KW-0547">Nucleotide-binding</keyword>
<dbReference type="InterPro" id="IPR000719">
    <property type="entry name" value="Prot_kinase_dom"/>
</dbReference>
<dbReference type="AlphaFoldDB" id="A0A821ZTN2"/>
<protein>
    <recommendedName>
        <fullName evidence="1">non-specific serine/threonine protein kinase</fullName>
        <ecNumber evidence="1">2.7.11.1</ecNumber>
    </recommendedName>
</protein>
<dbReference type="InterPro" id="IPR011009">
    <property type="entry name" value="Kinase-like_dom_sf"/>
</dbReference>
<comment type="catalytic activity">
    <reaction evidence="8">
        <text>L-seryl-[protein] + ATP = O-phospho-L-seryl-[protein] + ADP + H(+)</text>
        <dbReference type="Rhea" id="RHEA:17989"/>
        <dbReference type="Rhea" id="RHEA-COMP:9863"/>
        <dbReference type="Rhea" id="RHEA-COMP:11604"/>
        <dbReference type="ChEBI" id="CHEBI:15378"/>
        <dbReference type="ChEBI" id="CHEBI:29999"/>
        <dbReference type="ChEBI" id="CHEBI:30616"/>
        <dbReference type="ChEBI" id="CHEBI:83421"/>
        <dbReference type="ChEBI" id="CHEBI:456216"/>
        <dbReference type="EC" id="2.7.11.1"/>
    </reaction>
</comment>
<feature type="non-terminal residue" evidence="11">
    <location>
        <position position="80"/>
    </location>
</feature>
<keyword evidence="6" id="KW-0067">ATP-binding</keyword>
<dbReference type="EC" id="2.7.11.1" evidence="1"/>
<dbReference type="SUPFAM" id="SSF56112">
    <property type="entry name" value="Protein kinase-like (PK-like)"/>
    <property type="match status" value="1"/>
</dbReference>
<evidence type="ECO:0000259" key="9">
    <source>
        <dbReference type="PROSITE" id="PS50011"/>
    </source>
</evidence>
<gene>
    <name evidence="10" type="ORF">UJA718_LOCUS46181</name>
    <name evidence="11" type="ORF">UJA718_LOCUS49600</name>
</gene>
<dbReference type="PROSITE" id="PS00108">
    <property type="entry name" value="PROTEIN_KINASE_ST"/>
    <property type="match status" value="1"/>
</dbReference>
<comment type="catalytic activity">
    <reaction evidence="7">
        <text>L-threonyl-[protein] + ATP = O-phospho-L-threonyl-[protein] + ADP + H(+)</text>
        <dbReference type="Rhea" id="RHEA:46608"/>
        <dbReference type="Rhea" id="RHEA-COMP:11060"/>
        <dbReference type="Rhea" id="RHEA-COMP:11605"/>
        <dbReference type="ChEBI" id="CHEBI:15378"/>
        <dbReference type="ChEBI" id="CHEBI:30013"/>
        <dbReference type="ChEBI" id="CHEBI:30616"/>
        <dbReference type="ChEBI" id="CHEBI:61977"/>
        <dbReference type="ChEBI" id="CHEBI:456216"/>
        <dbReference type="EC" id="2.7.11.1"/>
    </reaction>
</comment>
<evidence type="ECO:0000256" key="8">
    <source>
        <dbReference type="ARBA" id="ARBA00048679"/>
    </source>
</evidence>
<accession>A0A821ZTN2</accession>
<comment type="caution">
    <text evidence="11">The sequence shown here is derived from an EMBL/GenBank/DDBJ whole genome shotgun (WGS) entry which is preliminary data.</text>
</comment>
<evidence type="ECO:0000256" key="4">
    <source>
        <dbReference type="ARBA" id="ARBA00022741"/>
    </source>
</evidence>
<evidence type="ECO:0000313" key="12">
    <source>
        <dbReference type="Proteomes" id="UP000663873"/>
    </source>
</evidence>
<keyword evidence="5" id="KW-0418">Kinase</keyword>
<name>A0A821ZTN2_9BILA</name>
<dbReference type="PANTHER" id="PTHR24363:SF0">
    <property type="entry name" value="SERINE_THREONINE KINASE LIKE DOMAIN CONTAINING 1"/>
    <property type="match status" value="1"/>
</dbReference>
<evidence type="ECO:0000313" key="10">
    <source>
        <dbReference type="EMBL" id="CAF4915793.1"/>
    </source>
</evidence>
<dbReference type="GO" id="GO:0005524">
    <property type="term" value="F:ATP binding"/>
    <property type="evidence" value="ECO:0007669"/>
    <property type="project" value="UniProtKB-KW"/>
</dbReference>
<organism evidence="11 12">
    <name type="scientific">Rotaria socialis</name>
    <dbReference type="NCBI Taxonomy" id="392032"/>
    <lineage>
        <taxon>Eukaryota</taxon>
        <taxon>Metazoa</taxon>
        <taxon>Spiralia</taxon>
        <taxon>Gnathifera</taxon>
        <taxon>Rotifera</taxon>
        <taxon>Eurotatoria</taxon>
        <taxon>Bdelloidea</taxon>
        <taxon>Philodinida</taxon>
        <taxon>Philodinidae</taxon>
        <taxon>Rotaria</taxon>
    </lineage>
</organism>
<feature type="domain" description="Protein kinase" evidence="9">
    <location>
        <begin position="1"/>
        <end position="80"/>
    </location>
</feature>
<evidence type="ECO:0000256" key="2">
    <source>
        <dbReference type="ARBA" id="ARBA00022527"/>
    </source>
</evidence>
<evidence type="ECO:0000256" key="6">
    <source>
        <dbReference type="ARBA" id="ARBA00022840"/>
    </source>
</evidence>
<proteinExistence type="predicted"/>
<sequence length="80" mass="8977">EVLKIALDMIDVLVFLHANDIVHRDIKSQNILMDEKNQCYLADFGTAREWTTNSTVIGTFPLPPECMSGSVYDGRVADAY</sequence>
<dbReference type="Proteomes" id="UP000663873">
    <property type="component" value="Unassembled WGS sequence"/>
</dbReference>
<evidence type="ECO:0000256" key="3">
    <source>
        <dbReference type="ARBA" id="ARBA00022679"/>
    </source>
</evidence>
<dbReference type="GO" id="GO:0004674">
    <property type="term" value="F:protein serine/threonine kinase activity"/>
    <property type="evidence" value="ECO:0007669"/>
    <property type="project" value="UniProtKB-KW"/>
</dbReference>
<dbReference type="PANTHER" id="PTHR24363">
    <property type="entry name" value="SERINE/THREONINE PROTEIN KINASE"/>
    <property type="match status" value="1"/>
</dbReference>
<evidence type="ECO:0000256" key="1">
    <source>
        <dbReference type="ARBA" id="ARBA00012513"/>
    </source>
</evidence>
<dbReference type="EMBL" id="CAJOBP010105073">
    <property type="protein sequence ID" value="CAF4986819.1"/>
    <property type="molecule type" value="Genomic_DNA"/>
</dbReference>
<dbReference type="Pfam" id="PF00069">
    <property type="entry name" value="Pkinase"/>
    <property type="match status" value="1"/>
</dbReference>
<evidence type="ECO:0000313" key="11">
    <source>
        <dbReference type="EMBL" id="CAF4986819.1"/>
    </source>
</evidence>
<dbReference type="PROSITE" id="PS50011">
    <property type="entry name" value="PROTEIN_KINASE_DOM"/>
    <property type="match status" value="1"/>
</dbReference>
<reference evidence="11" key="1">
    <citation type="submission" date="2021-02" db="EMBL/GenBank/DDBJ databases">
        <authorList>
            <person name="Nowell W R."/>
        </authorList>
    </citation>
    <scope>NUCLEOTIDE SEQUENCE</scope>
</reference>
<keyword evidence="12" id="KW-1185">Reference proteome</keyword>